<dbReference type="Gene3D" id="3.40.50.2300">
    <property type="match status" value="2"/>
</dbReference>
<sequence length="442" mass="48500">MKTSSIIRSVAVGALLAAGVIAAPAYAQETIYFSNNAYRTGPFSGSGIPIGDGMRDYISMINERDGGVNGVKIVYEECETGYDTKKSIECYEQVKSKTIVYSPWSTGATLAAIPRAHVDKLPILSMAYGLSASADGTNFPWVFIPPLTYWDGASVMVKHMANELGGIDKLKGKKLGLIHLDAPFGKEPIPVLESLAKKYGFELKLYPVAAADMQNQGSLWLSIRRDRPDFLYNQGWGAMNPTAVKEAIKNNFPINKLVGVWWAGGDDDARAGGAEAKGYRSLNFNAAGQNFPVIQDILKHVVDKGKSTTPKEKVGENLYNRGVYNSMLVVEAIRTAQKLTGKKVITPEDMRRGLENLNIDEARLKEIGMAGFASPVKVSCTDHSGHHKAYVAEWDGTKWTQKGDWIEPMKDEVRPLIEANAKDYVEKAGNWPKRTEPCEKSS</sequence>
<dbReference type="EMBL" id="JBHSLW010000048">
    <property type="protein sequence ID" value="MFC5422724.1"/>
    <property type="molecule type" value="Genomic_DNA"/>
</dbReference>
<evidence type="ECO:0000256" key="1">
    <source>
        <dbReference type="ARBA" id="ARBA00010062"/>
    </source>
</evidence>
<keyword evidence="6" id="KW-1185">Reference proteome</keyword>
<dbReference type="CDD" id="cd06334">
    <property type="entry name" value="PBP1_ABC_ligand_binding-like"/>
    <property type="match status" value="1"/>
</dbReference>
<comment type="similarity">
    <text evidence="1">Belongs to the leucine-binding protein family.</text>
</comment>
<dbReference type="SUPFAM" id="SSF53822">
    <property type="entry name" value="Periplasmic binding protein-like I"/>
    <property type="match status" value="1"/>
</dbReference>
<dbReference type="Pfam" id="PF13458">
    <property type="entry name" value="Peripla_BP_6"/>
    <property type="match status" value="1"/>
</dbReference>
<evidence type="ECO:0000313" key="6">
    <source>
        <dbReference type="Proteomes" id="UP001596053"/>
    </source>
</evidence>
<reference evidence="6" key="1">
    <citation type="journal article" date="2019" name="Int. J. Syst. Evol. Microbiol.">
        <title>The Global Catalogue of Microorganisms (GCM) 10K type strain sequencing project: providing services to taxonomists for standard genome sequencing and annotation.</title>
        <authorList>
            <consortium name="The Broad Institute Genomics Platform"/>
            <consortium name="The Broad Institute Genome Sequencing Center for Infectious Disease"/>
            <person name="Wu L."/>
            <person name="Ma J."/>
        </authorList>
    </citation>
    <scope>NUCLEOTIDE SEQUENCE [LARGE SCALE GENOMIC DNA]</scope>
    <source>
        <strain evidence="6">NCAIM B.01391</strain>
    </source>
</reference>
<evidence type="ECO:0000313" key="5">
    <source>
        <dbReference type="EMBL" id="MFC5422724.1"/>
    </source>
</evidence>
<evidence type="ECO:0000259" key="4">
    <source>
        <dbReference type="Pfam" id="PF13458"/>
    </source>
</evidence>
<protein>
    <submittedName>
        <fullName evidence="5">ABC transporter substrate-binding protein</fullName>
    </submittedName>
</protein>
<organism evidence="5 6">
    <name type="scientific">Bosea eneae</name>
    <dbReference type="NCBI Taxonomy" id="151454"/>
    <lineage>
        <taxon>Bacteria</taxon>
        <taxon>Pseudomonadati</taxon>
        <taxon>Pseudomonadota</taxon>
        <taxon>Alphaproteobacteria</taxon>
        <taxon>Hyphomicrobiales</taxon>
        <taxon>Boseaceae</taxon>
        <taxon>Bosea</taxon>
    </lineage>
</organism>
<accession>A0ABW0IWW3</accession>
<evidence type="ECO:0000256" key="2">
    <source>
        <dbReference type="ARBA" id="ARBA00022729"/>
    </source>
</evidence>
<feature type="domain" description="Leucine-binding protein" evidence="4">
    <location>
        <begin position="38"/>
        <end position="396"/>
    </location>
</feature>
<dbReference type="PANTHER" id="PTHR47235:SF1">
    <property type="entry name" value="BLR6548 PROTEIN"/>
    <property type="match status" value="1"/>
</dbReference>
<dbReference type="RefSeq" id="WP_377800961.1">
    <property type="nucleotide sequence ID" value="NZ_JBHSLW010000048.1"/>
</dbReference>
<name>A0ABW0IWW3_9HYPH</name>
<feature type="chain" id="PRO_5045298867" evidence="3">
    <location>
        <begin position="28"/>
        <end position="442"/>
    </location>
</feature>
<dbReference type="InterPro" id="IPR028082">
    <property type="entry name" value="Peripla_BP_I"/>
</dbReference>
<proteinExistence type="inferred from homology"/>
<feature type="signal peptide" evidence="3">
    <location>
        <begin position="1"/>
        <end position="27"/>
    </location>
</feature>
<dbReference type="PANTHER" id="PTHR47235">
    <property type="entry name" value="BLR6548 PROTEIN"/>
    <property type="match status" value="1"/>
</dbReference>
<gene>
    <name evidence="5" type="ORF">ACFPOB_24485</name>
</gene>
<dbReference type="Proteomes" id="UP001596053">
    <property type="component" value="Unassembled WGS sequence"/>
</dbReference>
<dbReference type="InterPro" id="IPR028081">
    <property type="entry name" value="Leu-bd"/>
</dbReference>
<keyword evidence="2 3" id="KW-0732">Signal</keyword>
<comment type="caution">
    <text evidence="5">The sequence shown here is derived from an EMBL/GenBank/DDBJ whole genome shotgun (WGS) entry which is preliminary data.</text>
</comment>
<evidence type="ECO:0000256" key="3">
    <source>
        <dbReference type="SAM" id="SignalP"/>
    </source>
</evidence>